<dbReference type="EMBL" id="LGHJ01000029">
    <property type="protein sequence ID" value="KPL70799.1"/>
    <property type="molecule type" value="Genomic_DNA"/>
</dbReference>
<proteinExistence type="predicted"/>
<dbReference type="InterPro" id="IPR003797">
    <property type="entry name" value="DegV"/>
</dbReference>
<dbReference type="RefSeq" id="WP_061916913.1">
    <property type="nucleotide sequence ID" value="NZ_DF967971.1"/>
</dbReference>
<dbReference type="Pfam" id="PF02645">
    <property type="entry name" value="DegV"/>
    <property type="match status" value="1"/>
</dbReference>
<evidence type="ECO:0000313" key="2">
    <source>
        <dbReference type="EMBL" id="KPL70799.1"/>
    </source>
</evidence>
<dbReference type="Gene3D" id="3.30.1180.10">
    <property type="match status" value="1"/>
</dbReference>
<comment type="caution">
    <text evidence="2">The sequence shown here is derived from an EMBL/GenBank/DDBJ whole genome shotgun (WGS) entry which is preliminary data.</text>
</comment>
<reference evidence="2 3" key="1">
    <citation type="submission" date="2015-07" db="EMBL/GenBank/DDBJ databases">
        <title>Draft genome of Bellilinea caldifistulae DSM 17877.</title>
        <authorList>
            <person name="Hemp J."/>
            <person name="Ward L.M."/>
            <person name="Pace L.A."/>
            <person name="Fischer W.W."/>
        </authorList>
    </citation>
    <scope>NUCLEOTIDE SEQUENCE [LARGE SCALE GENOMIC DNA]</scope>
    <source>
        <strain evidence="2 3">GOMI-1</strain>
    </source>
</reference>
<dbReference type="SUPFAM" id="SSF82549">
    <property type="entry name" value="DAK1/DegV-like"/>
    <property type="match status" value="1"/>
</dbReference>
<dbReference type="PROSITE" id="PS51482">
    <property type="entry name" value="DEGV"/>
    <property type="match status" value="1"/>
</dbReference>
<dbReference type="STRING" id="360411.AC812_16785"/>
<dbReference type="InterPro" id="IPR050270">
    <property type="entry name" value="DegV_domain_contain"/>
</dbReference>
<dbReference type="PANTHER" id="PTHR33434">
    <property type="entry name" value="DEGV DOMAIN-CONTAINING PROTEIN DR_1986-RELATED"/>
    <property type="match status" value="1"/>
</dbReference>
<organism evidence="2 3">
    <name type="scientific">Bellilinea caldifistulae</name>
    <dbReference type="NCBI Taxonomy" id="360411"/>
    <lineage>
        <taxon>Bacteria</taxon>
        <taxon>Bacillati</taxon>
        <taxon>Chloroflexota</taxon>
        <taxon>Anaerolineae</taxon>
        <taxon>Anaerolineales</taxon>
        <taxon>Anaerolineaceae</taxon>
        <taxon>Bellilinea</taxon>
    </lineage>
</organism>
<accession>A0A0P6X726</accession>
<dbReference type="GO" id="GO:0008289">
    <property type="term" value="F:lipid binding"/>
    <property type="evidence" value="ECO:0007669"/>
    <property type="project" value="UniProtKB-KW"/>
</dbReference>
<dbReference type="Gene3D" id="3.40.50.10170">
    <property type="match status" value="1"/>
</dbReference>
<keyword evidence="1" id="KW-0446">Lipid-binding</keyword>
<dbReference type="InterPro" id="IPR043168">
    <property type="entry name" value="DegV_C"/>
</dbReference>
<gene>
    <name evidence="2" type="ORF">AC812_16785</name>
</gene>
<protein>
    <recommendedName>
        <fullName evidence="4">DegV family protein</fullName>
    </recommendedName>
</protein>
<evidence type="ECO:0008006" key="4">
    <source>
        <dbReference type="Google" id="ProtNLM"/>
    </source>
</evidence>
<name>A0A0P6X726_9CHLR</name>
<keyword evidence="3" id="KW-1185">Reference proteome</keyword>
<dbReference type="AlphaFoldDB" id="A0A0P6X726"/>
<dbReference type="PANTHER" id="PTHR33434:SF2">
    <property type="entry name" value="FATTY ACID-BINDING PROTEIN TM_1468"/>
    <property type="match status" value="1"/>
</dbReference>
<sequence length="281" mass="30996">MVTIVADTTSSIPVDQADALGIPYIPQIIVFGNETYRDDTEMDSKTFLKRLRESTTLPKTAAPPPALYHPIYEKYTQNGNTIIVLTPSADVSGTFRSAEVAAADFPGRDIRIVDTRTIGSGLASIVLEAHRWAKEGLDADTIIERVKDMSRRERVYFVVDTLEYLYKGGRIGGAKMLVGSLLQVKPILQFKDGRTEPVESQRTKRRAMARLKELVYSDCPRHDGALLTIMHGDAEEEALNLAEEFKNQLGISSVRIYDLPPAILVHAGPGVIAVSYFTEAG</sequence>
<evidence type="ECO:0000313" key="3">
    <source>
        <dbReference type="Proteomes" id="UP000050514"/>
    </source>
</evidence>
<dbReference type="NCBIfam" id="TIGR00762">
    <property type="entry name" value="DegV"/>
    <property type="match status" value="1"/>
</dbReference>
<dbReference type="OrthoDB" id="9780660at2"/>
<evidence type="ECO:0000256" key="1">
    <source>
        <dbReference type="ARBA" id="ARBA00023121"/>
    </source>
</evidence>
<dbReference type="Proteomes" id="UP000050514">
    <property type="component" value="Unassembled WGS sequence"/>
</dbReference>
<dbReference type="PATRIC" id="fig|360411.5.peg.1148"/>